<evidence type="ECO:0000256" key="1">
    <source>
        <dbReference type="SAM" id="MobiDB-lite"/>
    </source>
</evidence>
<gene>
    <name evidence="2" type="ORF">BXZ70DRAFT_341772</name>
</gene>
<organism evidence="2 3">
    <name type="scientific">Cristinia sonorae</name>
    <dbReference type="NCBI Taxonomy" id="1940300"/>
    <lineage>
        <taxon>Eukaryota</taxon>
        <taxon>Fungi</taxon>
        <taxon>Dikarya</taxon>
        <taxon>Basidiomycota</taxon>
        <taxon>Agaricomycotina</taxon>
        <taxon>Agaricomycetes</taxon>
        <taxon>Agaricomycetidae</taxon>
        <taxon>Agaricales</taxon>
        <taxon>Pleurotineae</taxon>
        <taxon>Stephanosporaceae</taxon>
        <taxon>Cristinia</taxon>
    </lineage>
</organism>
<feature type="compositionally biased region" description="Pro residues" evidence="1">
    <location>
        <begin position="395"/>
        <end position="414"/>
    </location>
</feature>
<feature type="region of interest" description="Disordered" evidence="1">
    <location>
        <begin position="94"/>
        <end position="114"/>
    </location>
</feature>
<feature type="compositionally biased region" description="Polar residues" evidence="1">
    <location>
        <begin position="94"/>
        <end position="106"/>
    </location>
</feature>
<dbReference type="Proteomes" id="UP000813824">
    <property type="component" value="Unassembled WGS sequence"/>
</dbReference>
<protein>
    <submittedName>
        <fullName evidence="2">Uncharacterized protein</fullName>
    </submittedName>
</protein>
<feature type="compositionally biased region" description="Basic residues" evidence="1">
    <location>
        <begin position="554"/>
        <end position="563"/>
    </location>
</feature>
<feature type="compositionally biased region" description="Polar residues" evidence="1">
    <location>
        <begin position="470"/>
        <end position="484"/>
    </location>
</feature>
<name>A0A8K0XNN6_9AGAR</name>
<reference evidence="2" key="1">
    <citation type="journal article" date="2021" name="New Phytol.">
        <title>Evolutionary innovations through gain and loss of genes in the ectomycorrhizal Boletales.</title>
        <authorList>
            <person name="Wu G."/>
            <person name="Miyauchi S."/>
            <person name="Morin E."/>
            <person name="Kuo A."/>
            <person name="Drula E."/>
            <person name="Varga T."/>
            <person name="Kohler A."/>
            <person name="Feng B."/>
            <person name="Cao Y."/>
            <person name="Lipzen A."/>
            <person name="Daum C."/>
            <person name="Hundley H."/>
            <person name="Pangilinan J."/>
            <person name="Johnson J."/>
            <person name="Barry K."/>
            <person name="LaButti K."/>
            <person name="Ng V."/>
            <person name="Ahrendt S."/>
            <person name="Min B."/>
            <person name="Choi I.G."/>
            <person name="Park H."/>
            <person name="Plett J.M."/>
            <person name="Magnuson J."/>
            <person name="Spatafora J.W."/>
            <person name="Nagy L.G."/>
            <person name="Henrissat B."/>
            <person name="Grigoriev I.V."/>
            <person name="Yang Z.L."/>
            <person name="Xu J."/>
            <person name="Martin F.M."/>
        </authorList>
    </citation>
    <scope>NUCLEOTIDE SEQUENCE</scope>
    <source>
        <strain evidence="2">KKN 215</strain>
    </source>
</reference>
<feature type="compositionally biased region" description="Polar residues" evidence="1">
    <location>
        <begin position="263"/>
        <end position="273"/>
    </location>
</feature>
<proteinExistence type="predicted"/>
<feature type="region of interest" description="Disordered" evidence="1">
    <location>
        <begin position="160"/>
        <end position="275"/>
    </location>
</feature>
<comment type="caution">
    <text evidence="2">The sequence shown here is derived from an EMBL/GenBank/DDBJ whole genome shotgun (WGS) entry which is preliminary data.</text>
</comment>
<evidence type="ECO:0000313" key="3">
    <source>
        <dbReference type="Proteomes" id="UP000813824"/>
    </source>
</evidence>
<feature type="region of interest" description="Disordered" evidence="1">
    <location>
        <begin position="394"/>
        <end position="577"/>
    </location>
</feature>
<dbReference type="AlphaFoldDB" id="A0A8K0XNN6"/>
<sequence>MDRNHLHLEGLCSASMFCARRGLFSVNAVEERKPTRWVETTLCSCPLHWHCFSPDAFCRMAYNLSVGRSVSRPSSAHSQASSVVRDVSGDMNVNQHQQSRNNSEKGSVSPDPEGVKVWLEGDIIKPLDVARPTTYAEATNLAMKHPEYGVQILALPLGTRPPQTQTLESSESSPDSLIPSSGNRRRRARGNGTNKNGRAPRRSNASNRSSSANHTPSDTPPTPTSPLDASVAPSGGAVVSKTAHTASAPNWALAPDSPKRSLRINTSKGNSGSIKVDSPIAVIDAPATSQIQPAVYGIGNHSSVPNSPPRTPGTALQSDFTFAPTGPIDLRLYSGQCTTPEVAPLTLSAVATPSKSPPPAFVIPQPSDVEAMIAALQAARVSGPVSPVTTNSAPLPLPHPPLRVPIGPSSPPPLTTRDENQTGGRFPGSRLNAPRRGMTETKVQGKGFRRTSMQRVVSPPPFAPAGFQLSPDQFNVARPTSGNRAPSPVLPGRRASPFDVGTKLQRPDSAEARMPPSDRNSDSPGRWVTLDEICAMYPSERQVMDGSPHPGYPRARKRTRTRSRTNTGSPGWAQAQE</sequence>
<accession>A0A8K0XNN6</accession>
<keyword evidence="3" id="KW-1185">Reference proteome</keyword>
<dbReference type="OrthoDB" id="2803273at2759"/>
<feature type="compositionally biased region" description="Low complexity" evidence="1">
    <location>
        <begin position="167"/>
        <end position="182"/>
    </location>
</feature>
<dbReference type="EMBL" id="JAEVFJ010000024">
    <property type="protein sequence ID" value="KAH8094875.1"/>
    <property type="molecule type" value="Genomic_DNA"/>
</dbReference>
<evidence type="ECO:0000313" key="2">
    <source>
        <dbReference type="EMBL" id="KAH8094875.1"/>
    </source>
</evidence>
<feature type="compositionally biased region" description="Low complexity" evidence="1">
    <location>
        <begin position="190"/>
        <end position="217"/>
    </location>
</feature>